<reference evidence="9 10" key="1">
    <citation type="submission" date="2019-07" db="EMBL/GenBank/DDBJ databases">
        <title>Whole genome shotgun sequence of Reyranella soli NBRC 108950.</title>
        <authorList>
            <person name="Hosoyama A."/>
            <person name="Uohara A."/>
            <person name="Ohji S."/>
            <person name="Ichikawa N."/>
        </authorList>
    </citation>
    <scope>NUCLEOTIDE SEQUENCE [LARGE SCALE GENOMIC DNA]</scope>
    <source>
        <strain evidence="9 10">NBRC 108950</strain>
    </source>
</reference>
<dbReference type="PROSITE" id="PS50893">
    <property type="entry name" value="ABC_TRANSPORTER_2"/>
    <property type="match status" value="1"/>
</dbReference>
<evidence type="ECO:0000256" key="4">
    <source>
        <dbReference type="ARBA" id="ARBA00022475"/>
    </source>
</evidence>
<dbReference type="RefSeq" id="WP_147149205.1">
    <property type="nucleotide sequence ID" value="NZ_BKAJ01000033.1"/>
</dbReference>
<dbReference type="SUPFAM" id="SSF52540">
    <property type="entry name" value="P-loop containing nucleoside triphosphate hydrolases"/>
    <property type="match status" value="1"/>
</dbReference>
<evidence type="ECO:0000256" key="1">
    <source>
        <dbReference type="ARBA" id="ARBA00004417"/>
    </source>
</evidence>
<dbReference type="InterPro" id="IPR003593">
    <property type="entry name" value="AAA+_ATPase"/>
</dbReference>
<accession>A0A512N7Z3</accession>
<comment type="subcellular location">
    <subcellularLocation>
        <location evidence="1">Cell inner membrane</location>
        <topology evidence="1">Peripheral membrane protein</topology>
    </subcellularLocation>
</comment>
<evidence type="ECO:0000256" key="5">
    <source>
        <dbReference type="ARBA" id="ARBA00022741"/>
    </source>
</evidence>
<evidence type="ECO:0000259" key="8">
    <source>
        <dbReference type="PROSITE" id="PS50893"/>
    </source>
</evidence>
<dbReference type="GO" id="GO:0005524">
    <property type="term" value="F:ATP binding"/>
    <property type="evidence" value="ECO:0007669"/>
    <property type="project" value="UniProtKB-KW"/>
</dbReference>
<name>A0A512N7Z3_9HYPH</name>
<evidence type="ECO:0000256" key="6">
    <source>
        <dbReference type="ARBA" id="ARBA00022840"/>
    </source>
</evidence>
<sequence length="267" mass="28710">MSDALLEIEDYSGGFVGETGELAPVLHGVSYRLKTGVMTAVVGESGSGKSLVALSVLGIQPPAFERTGGRMLFRGVDLFGLDERAMRRVRGAEISMVFQDARAALNPVFTVGRQLADVWQLQHGGGRRAAMRQAIEALGRVSIPEPERRARQYPHEFSGGMAQRAMIAMASLICRPSLLILDEPTTGLDVTIQSDIMELIVELSHTRGLTTCLITHDLGVVAETCQEVVVMNAGRVVETGSAEAIFTRPADGYTQRLLSASQLVEAA</sequence>
<keyword evidence="7" id="KW-0472">Membrane</keyword>
<dbReference type="PANTHER" id="PTHR43297:SF2">
    <property type="entry name" value="DIPEPTIDE TRANSPORT ATP-BINDING PROTEIN DPPD"/>
    <property type="match status" value="1"/>
</dbReference>
<dbReference type="AlphaFoldDB" id="A0A512N7Z3"/>
<gene>
    <name evidence="9" type="ORF">RSO01_22740</name>
</gene>
<keyword evidence="4" id="KW-1003">Cell membrane</keyword>
<comment type="caution">
    <text evidence="9">The sequence shown here is derived from an EMBL/GenBank/DDBJ whole genome shotgun (WGS) entry which is preliminary data.</text>
</comment>
<dbReference type="InterPro" id="IPR027417">
    <property type="entry name" value="P-loop_NTPase"/>
</dbReference>
<dbReference type="SMART" id="SM00382">
    <property type="entry name" value="AAA"/>
    <property type="match status" value="1"/>
</dbReference>
<dbReference type="Gene3D" id="3.40.50.300">
    <property type="entry name" value="P-loop containing nucleotide triphosphate hydrolases"/>
    <property type="match status" value="1"/>
</dbReference>
<dbReference type="Proteomes" id="UP000321058">
    <property type="component" value="Unassembled WGS sequence"/>
</dbReference>
<dbReference type="InterPro" id="IPR050388">
    <property type="entry name" value="ABC_Ni/Peptide_Import"/>
</dbReference>
<dbReference type="InterPro" id="IPR017871">
    <property type="entry name" value="ABC_transporter-like_CS"/>
</dbReference>
<evidence type="ECO:0000313" key="10">
    <source>
        <dbReference type="Proteomes" id="UP000321058"/>
    </source>
</evidence>
<comment type="similarity">
    <text evidence="2">Belongs to the ABC transporter superfamily.</text>
</comment>
<dbReference type="GO" id="GO:0005886">
    <property type="term" value="C:plasma membrane"/>
    <property type="evidence" value="ECO:0007669"/>
    <property type="project" value="UniProtKB-SubCell"/>
</dbReference>
<keyword evidence="10" id="KW-1185">Reference proteome</keyword>
<protein>
    <submittedName>
        <fullName evidence="9">Putative peptide ABC transporter ATP-binding protein y4tR</fullName>
    </submittedName>
</protein>
<dbReference type="InterPro" id="IPR003439">
    <property type="entry name" value="ABC_transporter-like_ATP-bd"/>
</dbReference>
<dbReference type="CDD" id="cd03257">
    <property type="entry name" value="ABC_NikE_OppD_transporters"/>
    <property type="match status" value="1"/>
</dbReference>
<dbReference type="PROSITE" id="PS00211">
    <property type="entry name" value="ABC_TRANSPORTER_1"/>
    <property type="match status" value="1"/>
</dbReference>
<dbReference type="Pfam" id="PF00005">
    <property type="entry name" value="ABC_tran"/>
    <property type="match status" value="1"/>
</dbReference>
<evidence type="ECO:0000313" key="9">
    <source>
        <dbReference type="EMBL" id="GEP55108.1"/>
    </source>
</evidence>
<evidence type="ECO:0000256" key="2">
    <source>
        <dbReference type="ARBA" id="ARBA00005417"/>
    </source>
</evidence>
<evidence type="ECO:0000256" key="3">
    <source>
        <dbReference type="ARBA" id="ARBA00022448"/>
    </source>
</evidence>
<keyword evidence="6 9" id="KW-0067">ATP-binding</keyword>
<feature type="domain" description="ABC transporter" evidence="8">
    <location>
        <begin position="6"/>
        <end position="258"/>
    </location>
</feature>
<dbReference type="PANTHER" id="PTHR43297">
    <property type="entry name" value="OLIGOPEPTIDE TRANSPORT ATP-BINDING PROTEIN APPD"/>
    <property type="match status" value="1"/>
</dbReference>
<keyword evidence="3" id="KW-0813">Transport</keyword>
<dbReference type="GO" id="GO:0016887">
    <property type="term" value="F:ATP hydrolysis activity"/>
    <property type="evidence" value="ECO:0007669"/>
    <property type="project" value="InterPro"/>
</dbReference>
<dbReference type="OrthoDB" id="9815712at2"/>
<evidence type="ECO:0000256" key="7">
    <source>
        <dbReference type="ARBA" id="ARBA00023136"/>
    </source>
</evidence>
<keyword evidence="5" id="KW-0547">Nucleotide-binding</keyword>
<proteinExistence type="inferred from homology"/>
<dbReference type="EMBL" id="BKAJ01000033">
    <property type="protein sequence ID" value="GEP55108.1"/>
    <property type="molecule type" value="Genomic_DNA"/>
</dbReference>
<organism evidence="9 10">
    <name type="scientific">Reyranella soli</name>
    <dbReference type="NCBI Taxonomy" id="1230389"/>
    <lineage>
        <taxon>Bacteria</taxon>
        <taxon>Pseudomonadati</taxon>
        <taxon>Pseudomonadota</taxon>
        <taxon>Alphaproteobacteria</taxon>
        <taxon>Hyphomicrobiales</taxon>
        <taxon>Reyranellaceae</taxon>
        <taxon>Reyranella</taxon>
    </lineage>
</organism>